<dbReference type="Proteomes" id="UP000030787">
    <property type="component" value="Chromosome"/>
</dbReference>
<sequence length="178" mass="20283">MKVANLRSVVVVTNDSTVFLHKGLASAFEMFGGRVTEIKNFVARLDTATKGDRKLCDVSFGVISTRFGFVPGNYVISKYDHVMDKKEDYIRVQEEKDYLGQLRQMTMYFDRIIVCVPNAMFEMMLKDNTFQYGKVIAVTCPAFKEECEKRGWIAFERKGARLGSANADAIFKLIEKES</sequence>
<proteinExistence type="predicted"/>
<evidence type="ECO:0000313" key="1">
    <source>
        <dbReference type="EMBL" id="AIZ56301.1"/>
    </source>
</evidence>
<keyword evidence="2" id="KW-1185">Reference proteome</keyword>
<dbReference type="RefSeq" id="WP_048111628.1">
    <property type="nucleotide sequence ID" value="NZ_CP010070.1"/>
</dbReference>
<evidence type="ECO:0000313" key="2">
    <source>
        <dbReference type="Proteomes" id="UP000030787"/>
    </source>
</evidence>
<dbReference type="EMBL" id="CP010070">
    <property type="protein sequence ID" value="AIZ56301.1"/>
    <property type="molecule type" value="Genomic_DNA"/>
</dbReference>
<reference evidence="1 2" key="1">
    <citation type="journal article" date="2014" name="Appl. Environ. Microbiol.">
        <title>Comparative Genome Analysis of 'Candidatus Methanoplasma termitum' Indicates a New Mode of Energy Metabolism in the Seventh Order of Methanogens.</title>
        <authorList>
            <person name="Lang K."/>
            <person name="Schuldes J."/>
            <person name="Klingl A."/>
            <person name="Poehlein A."/>
            <person name="Daniel R."/>
            <person name="Brune A."/>
        </authorList>
    </citation>
    <scope>NUCLEOTIDE SEQUENCE [LARGE SCALE GENOMIC DNA]</scope>
    <source>
        <strain evidence="2">Mpt1</strain>
    </source>
</reference>
<dbReference type="OrthoDB" id="52552at2157"/>
<accession>A0A0A7LFM6</accession>
<protein>
    <submittedName>
        <fullName evidence="1">Uncharacterized protein</fullName>
    </submittedName>
</protein>
<gene>
    <name evidence="1" type="ORF">Mpt1_c04070</name>
</gene>
<name>A0A0A7LFM6_9ARCH</name>
<dbReference type="HOGENOM" id="CLU_1507314_0_0_2"/>
<organism evidence="1 2">
    <name type="scientific">Candidatus Methanoplasma termitum</name>
    <dbReference type="NCBI Taxonomy" id="1577791"/>
    <lineage>
        <taxon>Archaea</taxon>
        <taxon>Methanobacteriati</taxon>
        <taxon>Thermoplasmatota</taxon>
        <taxon>Thermoplasmata</taxon>
        <taxon>Methanomassiliicoccales</taxon>
        <taxon>Methanomassiliicoccaceae</taxon>
        <taxon>Candidatus Methanoplasma</taxon>
    </lineage>
</organism>
<dbReference type="GeneID" id="24818077"/>
<dbReference type="AlphaFoldDB" id="A0A0A7LFM6"/>
<dbReference type="STRING" id="1577791.Mpt1_c04070"/>
<dbReference type="KEGG" id="mear:Mpt1_c04070"/>